<proteinExistence type="predicted"/>
<protein>
    <submittedName>
        <fullName evidence="2">Uncharacterized protein</fullName>
    </submittedName>
</protein>
<evidence type="ECO:0000313" key="3">
    <source>
        <dbReference type="Proteomes" id="UP000193642"/>
    </source>
</evidence>
<reference evidence="2 3" key="1">
    <citation type="submission" date="2016-07" db="EMBL/GenBank/DDBJ databases">
        <title>Pervasive Adenine N6-methylation of Active Genes in Fungi.</title>
        <authorList>
            <consortium name="DOE Joint Genome Institute"/>
            <person name="Mondo S.J."/>
            <person name="Dannebaum R.O."/>
            <person name="Kuo R.C."/>
            <person name="Labutti K."/>
            <person name="Haridas S."/>
            <person name="Kuo A."/>
            <person name="Salamov A."/>
            <person name="Ahrendt S.R."/>
            <person name="Lipzen A."/>
            <person name="Sullivan W."/>
            <person name="Andreopoulos W.B."/>
            <person name="Clum A."/>
            <person name="Lindquist E."/>
            <person name="Daum C."/>
            <person name="Ramamoorthy G.K."/>
            <person name="Gryganskyi A."/>
            <person name="Culley D."/>
            <person name="Magnuson J.K."/>
            <person name="James T.Y."/>
            <person name="O'Malley M.A."/>
            <person name="Stajich J.E."/>
            <person name="Spatafora J.W."/>
            <person name="Visel A."/>
            <person name="Grigoriev I.V."/>
        </authorList>
    </citation>
    <scope>NUCLEOTIDE SEQUENCE [LARGE SCALE GENOMIC DNA]</scope>
    <source>
        <strain evidence="2 3">JEL800</strain>
    </source>
</reference>
<organism evidence="2 3">
    <name type="scientific">Rhizoclosmatium globosum</name>
    <dbReference type="NCBI Taxonomy" id="329046"/>
    <lineage>
        <taxon>Eukaryota</taxon>
        <taxon>Fungi</taxon>
        <taxon>Fungi incertae sedis</taxon>
        <taxon>Chytridiomycota</taxon>
        <taxon>Chytridiomycota incertae sedis</taxon>
        <taxon>Chytridiomycetes</taxon>
        <taxon>Chytridiales</taxon>
        <taxon>Chytriomycetaceae</taxon>
        <taxon>Rhizoclosmatium</taxon>
    </lineage>
</organism>
<accession>A0A1Y2AXL2</accession>
<keyword evidence="3" id="KW-1185">Reference proteome</keyword>
<dbReference type="Proteomes" id="UP000193642">
    <property type="component" value="Unassembled WGS sequence"/>
</dbReference>
<dbReference type="EMBL" id="MCGO01000103">
    <property type="protein sequence ID" value="ORY27302.1"/>
    <property type="molecule type" value="Genomic_DNA"/>
</dbReference>
<feature type="region of interest" description="Disordered" evidence="1">
    <location>
        <begin position="1"/>
        <end position="33"/>
    </location>
</feature>
<evidence type="ECO:0000256" key="1">
    <source>
        <dbReference type="SAM" id="MobiDB-lite"/>
    </source>
</evidence>
<dbReference type="AlphaFoldDB" id="A0A1Y2AXL2"/>
<evidence type="ECO:0000313" key="2">
    <source>
        <dbReference type="EMBL" id="ORY27302.1"/>
    </source>
</evidence>
<name>A0A1Y2AXL2_9FUNG</name>
<sequence>MIAGTSNSNKYEETSANNVESDFESESRDKSPVSISTLPCRYGFRLRESECIDNLQIFIRTAISGETIDIEQHQNDCGGFI</sequence>
<comment type="caution">
    <text evidence="2">The sequence shown here is derived from an EMBL/GenBank/DDBJ whole genome shotgun (WGS) entry which is preliminary data.</text>
</comment>
<feature type="compositionally biased region" description="Polar residues" evidence="1">
    <location>
        <begin position="1"/>
        <end position="20"/>
    </location>
</feature>
<gene>
    <name evidence="2" type="ORF">BCR33DRAFT_725645</name>
</gene>